<dbReference type="PANTHER" id="PTHR30636">
    <property type="entry name" value="UPF0701 PROTEIN YICC"/>
    <property type="match status" value="1"/>
</dbReference>
<evidence type="ECO:0000256" key="5">
    <source>
        <dbReference type="ARBA" id="ARBA00035648"/>
    </source>
</evidence>
<comment type="caution">
    <text evidence="8">The sequence shown here is derived from an EMBL/GenBank/DDBJ whole genome shotgun (WGS) entry which is preliminary data.</text>
</comment>
<name>I7ZJ94_9GAMM</name>
<dbReference type="Proteomes" id="UP000003704">
    <property type="component" value="Unassembled WGS sequence"/>
</dbReference>
<dbReference type="InterPro" id="IPR005229">
    <property type="entry name" value="YicC/YloC-like"/>
</dbReference>
<protein>
    <recommendedName>
        <fullName evidence="10">YicC family protein</fullName>
    </recommendedName>
</protein>
<dbReference type="Pfam" id="PF03755">
    <property type="entry name" value="YicC-like_N"/>
    <property type="match status" value="1"/>
</dbReference>
<dbReference type="Pfam" id="PF08340">
    <property type="entry name" value="YicC-like_C"/>
    <property type="match status" value="1"/>
</dbReference>
<dbReference type="PATRIC" id="fig|1172194.4.peg.1925"/>
<evidence type="ECO:0008006" key="10">
    <source>
        <dbReference type="Google" id="ProtNLM"/>
    </source>
</evidence>
<evidence type="ECO:0000256" key="3">
    <source>
        <dbReference type="ARBA" id="ARBA00022759"/>
    </source>
</evidence>
<dbReference type="InterPro" id="IPR013551">
    <property type="entry name" value="YicC-like_C"/>
</dbReference>
<comment type="cofactor">
    <cofactor evidence="1">
        <name>a divalent metal cation</name>
        <dbReference type="ChEBI" id="CHEBI:60240"/>
    </cofactor>
</comment>
<dbReference type="GO" id="GO:0004521">
    <property type="term" value="F:RNA endonuclease activity"/>
    <property type="evidence" value="ECO:0007669"/>
    <property type="project" value="InterPro"/>
</dbReference>
<keyword evidence="9" id="KW-1185">Reference proteome</keyword>
<keyword evidence="3" id="KW-0255">Endonuclease</keyword>
<dbReference type="EMBL" id="AKGD01000001">
    <property type="protein sequence ID" value="EIT71847.1"/>
    <property type="molecule type" value="Genomic_DNA"/>
</dbReference>
<feature type="domain" description="Endoribonuclease YicC-like N-terminal" evidence="6">
    <location>
        <begin position="1"/>
        <end position="150"/>
    </location>
</feature>
<dbReference type="NCBIfam" id="TIGR00255">
    <property type="entry name" value="YicC/YloC family endoribonuclease"/>
    <property type="match status" value="1"/>
</dbReference>
<dbReference type="InterPro" id="IPR013527">
    <property type="entry name" value="YicC-like_N"/>
</dbReference>
<dbReference type="AlphaFoldDB" id="I7ZJ94"/>
<accession>I7ZJ94</accession>
<organism evidence="8 9">
    <name type="scientific">Hydrocarboniphaga effusa AP103</name>
    <dbReference type="NCBI Taxonomy" id="1172194"/>
    <lineage>
        <taxon>Bacteria</taxon>
        <taxon>Pseudomonadati</taxon>
        <taxon>Pseudomonadota</taxon>
        <taxon>Gammaproteobacteria</taxon>
        <taxon>Nevskiales</taxon>
        <taxon>Nevskiaceae</taxon>
        <taxon>Hydrocarboniphaga</taxon>
    </lineage>
</organism>
<evidence type="ECO:0000259" key="6">
    <source>
        <dbReference type="Pfam" id="PF03755"/>
    </source>
</evidence>
<evidence type="ECO:0000256" key="1">
    <source>
        <dbReference type="ARBA" id="ARBA00001968"/>
    </source>
</evidence>
<dbReference type="GO" id="GO:0016787">
    <property type="term" value="F:hydrolase activity"/>
    <property type="evidence" value="ECO:0007669"/>
    <property type="project" value="UniProtKB-KW"/>
</dbReference>
<reference evidence="8 9" key="1">
    <citation type="journal article" date="2012" name="J. Bacteriol.">
        <title>Genome Sequence of n-Alkane-Degrading Hydrocarboniphaga effusa Strain AP103T (ATCC BAA-332T).</title>
        <authorList>
            <person name="Chang H.K."/>
            <person name="Zylstra G.J."/>
            <person name="Chae J.C."/>
        </authorList>
    </citation>
    <scope>NUCLEOTIDE SEQUENCE [LARGE SCALE GENOMIC DNA]</scope>
    <source>
        <strain evidence="8 9">AP103</strain>
    </source>
</reference>
<evidence type="ECO:0000313" key="8">
    <source>
        <dbReference type="EMBL" id="EIT71847.1"/>
    </source>
</evidence>
<keyword evidence="4" id="KW-0378">Hydrolase</keyword>
<dbReference type="PANTHER" id="PTHR30636:SF3">
    <property type="entry name" value="UPF0701 PROTEIN YICC"/>
    <property type="match status" value="1"/>
</dbReference>
<keyword evidence="2" id="KW-0540">Nuclease</keyword>
<comment type="similarity">
    <text evidence="5">Belongs to the YicC/YloC family.</text>
</comment>
<evidence type="ECO:0000259" key="7">
    <source>
        <dbReference type="Pfam" id="PF08340"/>
    </source>
</evidence>
<feature type="domain" description="Endoribonuclease YicC-like C-terminal" evidence="7">
    <location>
        <begin position="170"/>
        <end position="284"/>
    </location>
</feature>
<proteinExistence type="inferred from homology"/>
<evidence type="ECO:0000313" key="9">
    <source>
        <dbReference type="Proteomes" id="UP000003704"/>
    </source>
</evidence>
<gene>
    <name evidence="8" type="ORF">WQQ_19840</name>
</gene>
<evidence type="ECO:0000256" key="4">
    <source>
        <dbReference type="ARBA" id="ARBA00022801"/>
    </source>
</evidence>
<evidence type="ECO:0000256" key="2">
    <source>
        <dbReference type="ARBA" id="ARBA00022722"/>
    </source>
</evidence>
<sequence length="284" mass="32229">MTGYARAEAQGPWGRLSWELRGVNHRYLDLQFKLPDEVRGLENEFRALALAHLARGKVEGGLRLTRDTTANAALEVDDERLAQVSAALDRIAQALTATALPDPLRVLSFPGVTRETPQDPVPLMQAARQLFRQALAEFAETKSREGERLAQFIAERCDAVEALASQVRERYAIVRTQWLERLRQKARDLQVELDPARIEQELVLALQRLDVEEELSRLASHLVEVRAALSRQEPIGRRLDFLMQELNREANTLSSKSQDAEMTRSAVDMKVAIEQMREQVQNIE</sequence>
<dbReference type="STRING" id="1172194.WQQ_19840"/>